<feature type="compositionally biased region" description="Polar residues" evidence="1">
    <location>
        <begin position="9"/>
        <end position="21"/>
    </location>
</feature>
<dbReference type="EMBL" id="JAHRHJ020000005">
    <property type="protein sequence ID" value="KAH9315258.1"/>
    <property type="molecule type" value="Genomic_DNA"/>
</dbReference>
<gene>
    <name evidence="2" type="ORF">KI387_023885</name>
</gene>
<evidence type="ECO:0000313" key="2">
    <source>
        <dbReference type="EMBL" id="KAH9315258.1"/>
    </source>
</evidence>
<accession>A0AA38L7Y1</accession>
<evidence type="ECO:0000313" key="3">
    <source>
        <dbReference type="Proteomes" id="UP000824469"/>
    </source>
</evidence>
<feature type="non-terminal residue" evidence="2">
    <location>
        <position position="1"/>
    </location>
</feature>
<comment type="caution">
    <text evidence="2">The sequence shown here is derived from an EMBL/GenBank/DDBJ whole genome shotgun (WGS) entry which is preliminary data.</text>
</comment>
<evidence type="ECO:0000256" key="1">
    <source>
        <dbReference type="SAM" id="MobiDB-lite"/>
    </source>
</evidence>
<dbReference type="AlphaFoldDB" id="A0AA38L7Y1"/>
<keyword evidence="3" id="KW-1185">Reference proteome</keyword>
<reference evidence="2 3" key="1">
    <citation type="journal article" date="2021" name="Nat. Plants">
        <title>The Taxus genome provides insights into paclitaxel biosynthesis.</title>
        <authorList>
            <person name="Xiong X."/>
            <person name="Gou J."/>
            <person name="Liao Q."/>
            <person name="Li Y."/>
            <person name="Zhou Q."/>
            <person name="Bi G."/>
            <person name="Li C."/>
            <person name="Du R."/>
            <person name="Wang X."/>
            <person name="Sun T."/>
            <person name="Guo L."/>
            <person name="Liang H."/>
            <person name="Lu P."/>
            <person name="Wu Y."/>
            <person name="Zhang Z."/>
            <person name="Ro D.K."/>
            <person name="Shang Y."/>
            <person name="Huang S."/>
            <person name="Yan J."/>
        </authorList>
    </citation>
    <scope>NUCLEOTIDE SEQUENCE [LARGE SCALE GENOMIC DNA]</scope>
    <source>
        <strain evidence="2">Ta-2019</strain>
    </source>
</reference>
<dbReference type="Proteomes" id="UP000824469">
    <property type="component" value="Unassembled WGS sequence"/>
</dbReference>
<sequence length="85" mass="9139">GLSLEDLSSVGQSSFGQRQEEGISTSNAFDLLMGGIFLDSIVPVSSPVIQVTGSKPITRSNFRVDVGKDLTPKGRKSNKEKRETL</sequence>
<organism evidence="2 3">
    <name type="scientific">Taxus chinensis</name>
    <name type="common">Chinese yew</name>
    <name type="synonym">Taxus wallichiana var. chinensis</name>
    <dbReference type="NCBI Taxonomy" id="29808"/>
    <lineage>
        <taxon>Eukaryota</taxon>
        <taxon>Viridiplantae</taxon>
        <taxon>Streptophyta</taxon>
        <taxon>Embryophyta</taxon>
        <taxon>Tracheophyta</taxon>
        <taxon>Spermatophyta</taxon>
        <taxon>Pinopsida</taxon>
        <taxon>Pinidae</taxon>
        <taxon>Conifers II</taxon>
        <taxon>Cupressales</taxon>
        <taxon>Taxaceae</taxon>
        <taxon>Taxus</taxon>
    </lineage>
</organism>
<protein>
    <submittedName>
        <fullName evidence="2">Uncharacterized protein</fullName>
    </submittedName>
</protein>
<feature type="region of interest" description="Disordered" evidence="1">
    <location>
        <begin position="1"/>
        <end position="21"/>
    </location>
</feature>
<feature type="non-terminal residue" evidence="2">
    <location>
        <position position="85"/>
    </location>
</feature>
<feature type="region of interest" description="Disordered" evidence="1">
    <location>
        <begin position="65"/>
        <end position="85"/>
    </location>
</feature>
<proteinExistence type="predicted"/>
<name>A0AA38L7Y1_TAXCH</name>